<dbReference type="PANTHER" id="PTHR45725">
    <property type="entry name" value="FORMIN HOMOLOGY 2 FAMILY MEMBER"/>
    <property type="match status" value="1"/>
</dbReference>
<dbReference type="PANTHER" id="PTHR45725:SF1">
    <property type="entry name" value="DISHEVELLED ASSOCIATED ACTIVATOR OF MORPHOGENESIS, ISOFORM D"/>
    <property type="match status" value="1"/>
</dbReference>
<feature type="compositionally biased region" description="Basic residues" evidence="3">
    <location>
        <begin position="480"/>
        <end position="489"/>
    </location>
</feature>
<dbReference type="PROSITE" id="PS51444">
    <property type="entry name" value="FH2"/>
    <property type="match status" value="1"/>
</dbReference>
<evidence type="ECO:0000256" key="3">
    <source>
        <dbReference type="SAM" id="MobiDB-lite"/>
    </source>
</evidence>
<feature type="compositionally biased region" description="Low complexity" evidence="3">
    <location>
        <begin position="10"/>
        <end position="22"/>
    </location>
</feature>
<feature type="region of interest" description="Disordered" evidence="3">
    <location>
        <begin position="473"/>
        <end position="590"/>
    </location>
</feature>
<feature type="region of interest" description="Disordered" evidence="3">
    <location>
        <begin position="705"/>
        <end position="764"/>
    </location>
</feature>
<organism evidence="5 6">
    <name type="scientific">Coccomyxa subellipsoidea</name>
    <dbReference type="NCBI Taxonomy" id="248742"/>
    <lineage>
        <taxon>Eukaryota</taxon>
        <taxon>Viridiplantae</taxon>
        <taxon>Chlorophyta</taxon>
        <taxon>core chlorophytes</taxon>
        <taxon>Trebouxiophyceae</taxon>
        <taxon>Trebouxiophyceae incertae sedis</taxon>
        <taxon>Coccomyxaceae</taxon>
        <taxon>Coccomyxa</taxon>
    </lineage>
</organism>
<feature type="compositionally biased region" description="Pro residues" evidence="3">
    <location>
        <begin position="1294"/>
        <end position="1306"/>
    </location>
</feature>
<proteinExistence type="inferred from homology"/>
<feature type="compositionally biased region" description="Low complexity" evidence="3">
    <location>
        <begin position="502"/>
        <end position="515"/>
    </location>
</feature>
<feature type="compositionally biased region" description="Pro residues" evidence="3">
    <location>
        <begin position="1223"/>
        <end position="1276"/>
    </location>
</feature>
<evidence type="ECO:0000256" key="1">
    <source>
        <dbReference type="RuleBase" id="RU361260"/>
    </source>
</evidence>
<feature type="compositionally biased region" description="Polar residues" evidence="3">
    <location>
        <begin position="34"/>
        <end position="47"/>
    </location>
</feature>
<evidence type="ECO:0000259" key="4">
    <source>
        <dbReference type="PROSITE" id="PS51444"/>
    </source>
</evidence>
<dbReference type="InterPro" id="IPR015425">
    <property type="entry name" value="FH2_Formin"/>
</dbReference>
<evidence type="ECO:0000313" key="6">
    <source>
        <dbReference type="Proteomes" id="UP001491310"/>
    </source>
</evidence>
<feature type="coiled-coil region" evidence="2">
    <location>
        <begin position="1111"/>
        <end position="1138"/>
    </location>
</feature>
<keyword evidence="2" id="KW-0175">Coiled coil</keyword>
<comment type="similarity">
    <text evidence="1">Belongs to the formin-like family.</text>
</comment>
<dbReference type="InterPro" id="IPR029021">
    <property type="entry name" value="Prot-tyrosine_phosphatase-like"/>
</dbReference>
<protein>
    <recommendedName>
        <fullName evidence="1">Formin-like protein</fullName>
    </recommendedName>
</protein>
<dbReference type="SMART" id="SM00498">
    <property type="entry name" value="FH2"/>
    <property type="match status" value="1"/>
</dbReference>
<evidence type="ECO:0000256" key="2">
    <source>
        <dbReference type="SAM" id="Coils"/>
    </source>
</evidence>
<feature type="compositionally biased region" description="Low complexity" evidence="3">
    <location>
        <begin position="569"/>
        <end position="582"/>
    </location>
</feature>
<feature type="region of interest" description="Disordered" evidence="3">
    <location>
        <begin position="1012"/>
        <end position="1052"/>
    </location>
</feature>
<accession>A0ABR2YV32</accession>
<feature type="domain" description="FH2" evidence="4">
    <location>
        <begin position="775"/>
        <end position="1164"/>
    </location>
</feature>
<dbReference type="Pfam" id="PF02181">
    <property type="entry name" value="FH2"/>
    <property type="match status" value="1"/>
</dbReference>
<dbReference type="Proteomes" id="UP001491310">
    <property type="component" value="Unassembled WGS sequence"/>
</dbReference>
<dbReference type="Gene3D" id="3.90.190.10">
    <property type="entry name" value="Protein tyrosine phosphatase superfamily"/>
    <property type="match status" value="1"/>
</dbReference>
<dbReference type="SUPFAM" id="SSF101447">
    <property type="entry name" value="Formin homology 2 domain (FH2 domain)"/>
    <property type="match status" value="1"/>
</dbReference>
<feature type="compositionally biased region" description="Pro residues" evidence="3">
    <location>
        <begin position="723"/>
        <end position="764"/>
    </location>
</feature>
<feature type="region of interest" description="Disordered" evidence="3">
    <location>
        <begin position="1457"/>
        <end position="1476"/>
    </location>
</feature>
<sequence length="1476" mass="154639">MWKLLGTPKASASESFSESQAATPQGSRIIGTPSALSNRPGTQSFTRPDQEQGAVQQLCERISAFVYEEDPSTWKEAFHLSALSDKYKAVLRGAAAHINRVHGSANGALVLNLGPAWLSGEAYSLFSNNVIEIPFKDWESPPGLGICPLGVIFTVCSSIASWLALNEDHVVVLHTRSCSGMGLHFVRFLVACYLSFNMDYSSVTLALASLPPTMPPRRLTSGSGAPSTPNSRAGYFRGPHSGPAQQRYGDYFGAVLYAPTLPKPEASTFLLSQIVCNGFELLNTSAGDSAGDSGGQWLEDDSAPFLVVFQYGRSVWAGFPETREGMVPFDIGVPISGDVAIGLWFGAYNLGQRLHSRPAAAYAFHTAFFEENKVDRITVHQLDVADPALFPPDAQRKFFMDIKLAPYTPNGADAHSCVPVEMDADGEVLAGDVQWMRDKWRELMGKMYGADRTTPKQSPDKRMDEVVAEMKDFLKEGSPLRRKMHRRRSTSASPEPKDKAAAGEPGDAAAASAGGTPQPSPRGERSEAEEGDEALALTPEETLRDAEDGDVVSPLVSPRGERRSRSRAGSRPASAGASAGASKIGRKRSRTDEILVKVAAEVEAEAAAAGLLEASPQRFAEALAVHTSDADEAVGASISGSGLPVQRALDAELLQAAREASSQGALSSRGDGSSIATRVDVHASAADKAALGQLAAAAEQLSEGAGAAVQPAPEVPGEAKKIAPPPPAPPPPKAKAPPPPPPPPKDAKPEPPTPPKKKPAAPPAPLLAAKAPLAVGPLRQPSVKLRPFFWNKMPWRPDAIWARVPSAALSEEQLSALEALFAQSAPSPQAKSAVSKGAGPSRQQQGMAKVIPVARANNVSIMLTQFSNFRKGPHDIRKALLTGTSLSIERLSLLLQIAPKEDETKALQKYSGPFEDLSLPEQFLLVMSTVPRLNEKIHLLILVHHFENLVRSARLAVECVERACDQIRGSERLAHVLRAVLATGNTLNCGTHRGDATAIKLDSLTKMADVKITKDSKPSLPSKGADEGKASQGVADLNGNVSPRSPSPRPAATVPEVATLLEFVAWVVLCDVPATARSANWFKGRGGFLADQLDAVREASIRIQGEMQETLKALDRGVADAEAEREAAANAAERMVALKLTSTQAAEATAPGGTPLRKAASAAASALAAKLVSGRGSSPAAPKPASGPARPPAGNAPPPPPPPSRGKPPPPPPPLPNGGAKKSPPPPPPPPPPPGGAKAPPPPPPPPRKATKAAPPPPPPPKKATIAAPPPPPPPAKANGAAKAALPVSNGQGAPPPPPPPPPPGAKPKKAAPGAPTLPQPPPGKPAARKRAAVGSMGSLAEQVAAKAKSSNGGEPGTVKDGRLVIVRLEASPVAEEEASFAAVCSQFLEKAQRRHSDLMERGKAAQAALSQLATFLGEPAESDPAHTFGLIWGFVTSFDRAFVKVARSSFQDRSLIEELEQDGGANGKRAKHGSR</sequence>
<name>A0ABR2YV32_9CHLO</name>
<dbReference type="Gene3D" id="1.20.58.2220">
    <property type="entry name" value="Formin, FH2 domain"/>
    <property type="match status" value="2"/>
</dbReference>
<reference evidence="5 6" key="1">
    <citation type="journal article" date="2024" name="Nat. Commun.">
        <title>Phylogenomics reveals the evolutionary origins of lichenization in chlorophyte algae.</title>
        <authorList>
            <person name="Puginier C."/>
            <person name="Libourel C."/>
            <person name="Otte J."/>
            <person name="Skaloud P."/>
            <person name="Haon M."/>
            <person name="Grisel S."/>
            <person name="Petersen M."/>
            <person name="Berrin J.G."/>
            <person name="Delaux P.M."/>
            <person name="Dal Grande F."/>
            <person name="Keller J."/>
        </authorList>
    </citation>
    <scope>NUCLEOTIDE SEQUENCE [LARGE SCALE GENOMIC DNA]</scope>
    <source>
        <strain evidence="5 6">SAG 216-7</strain>
    </source>
</reference>
<dbReference type="InterPro" id="IPR051425">
    <property type="entry name" value="Formin_Homology"/>
</dbReference>
<keyword evidence="6" id="KW-1185">Reference proteome</keyword>
<feature type="region of interest" description="Disordered" evidence="3">
    <location>
        <begin position="1"/>
        <end position="51"/>
    </location>
</feature>
<evidence type="ECO:0000313" key="5">
    <source>
        <dbReference type="EMBL" id="KAK9915389.1"/>
    </source>
</evidence>
<feature type="compositionally biased region" description="Low complexity" evidence="3">
    <location>
        <begin position="1174"/>
        <end position="1188"/>
    </location>
</feature>
<gene>
    <name evidence="5" type="ORF">WJX75_008554</name>
</gene>
<feature type="compositionally biased region" description="Pro residues" evidence="3">
    <location>
        <begin position="1189"/>
        <end position="1216"/>
    </location>
</feature>
<comment type="caution">
    <text evidence="5">The sequence shown here is derived from an EMBL/GenBank/DDBJ whole genome shotgun (WGS) entry which is preliminary data.</text>
</comment>
<feature type="compositionally biased region" description="Pro residues" evidence="3">
    <location>
        <begin position="1316"/>
        <end position="1325"/>
    </location>
</feature>
<dbReference type="InterPro" id="IPR042201">
    <property type="entry name" value="FH2_Formin_sf"/>
</dbReference>
<feature type="region of interest" description="Disordered" evidence="3">
    <location>
        <begin position="1174"/>
        <end position="1359"/>
    </location>
</feature>
<dbReference type="EMBL" id="JALJOT010000005">
    <property type="protein sequence ID" value="KAK9915389.1"/>
    <property type="molecule type" value="Genomic_DNA"/>
</dbReference>